<dbReference type="PANTHER" id="PTHR46481:SF10">
    <property type="entry name" value="ZINC FINGER BED DOMAIN-CONTAINING PROTEIN 39"/>
    <property type="match status" value="1"/>
</dbReference>
<dbReference type="WBParaSite" id="Minc3s01965g27476">
    <property type="protein sequence ID" value="Minc3s01965g27476"/>
    <property type="gene ID" value="Minc3s01965g27476"/>
</dbReference>
<dbReference type="GO" id="GO:0008270">
    <property type="term" value="F:zinc ion binding"/>
    <property type="evidence" value="ECO:0007669"/>
    <property type="project" value="UniProtKB-KW"/>
</dbReference>
<keyword evidence="4" id="KW-0862">Zinc</keyword>
<evidence type="ECO:0000256" key="1">
    <source>
        <dbReference type="ARBA" id="ARBA00004123"/>
    </source>
</evidence>
<keyword evidence="5" id="KW-0539">Nucleus</keyword>
<accession>A0A914MLQ0</accession>
<dbReference type="PANTHER" id="PTHR46481">
    <property type="entry name" value="ZINC FINGER BED DOMAIN-CONTAINING PROTEIN 4"/>
    <property type="match status" value="1"/>
</dbReference>
<organism evidence="7 8">
    <name type="scientific">Meloidogyne incognita</name>
    <name type="common">Southern root-knot nematode worm</name>
    <name type="synonym">Oxyuris incognita</name>
    <dbReference type="NCBI Taxonomy" id="6306"/>
    <lineage>
        <taxon>Eukaryota</taxon>
        <taxon>Metazoa</taxon>
        <taxon>Ecdysozoa</taxon>
        <taxon>Nematoda</taxon>
        <taxon>Chromadorea</taxon>
        <taxon>Rhabditida</taxon>
        <taxon>Tylenchina</taxon>
        <taxon>Tylenchomorpha</taxon>
        <taxon>Tylenchoidea</taxon>
        <taxon>Meloidogynidae</taxon>
        <taxon>Meloidogyninae</taxon>
        <taxon>Meloidogyne</taxon>
        <taxon>Meloidogyne incognita group</taxon>
    </lineage>
</organism>
<reference evidence="8" key="1">
    <citation type="submission" date="2022-11" db="UniProtKB">
        <authorList>
            <consortium name="WormBaseParasite"/>
        </authorList>
    </citation>
    <scope>IDENTIFICATION</scope>
</reference>
<evidence type="ECO:0000313" key="8">
    <source>
        <dbReference type="WBParaSite" id="Minc3s01965g27476"/>
    </source>
</evidence>
<evidence type="ECO:0000256" key="4">
    <source>
        <dbReference type="ARBA" id="ARBA00022833"/>
    </source>
</evidence>
<dbReference type="GO" id="GO:0005634">
    <property type="term" value="C:nucleus"/>
    <property type="evidence" value="ECO:0007669"/>
    <property type="project" value="UniProtKB-SubCell"/>
</dbReference>
<dbReference type="AlphaFoldDB" id="A0A914MLQ0"/>
<dbReference type="InterPro" id="IPR012337">
    <property type="entry name" value="RNaseH-like_sf"/>
</dbReference>
<evidence type="ECO:0000256" key="5">
    <source>
        <dbReference type="ARBA" id="ARBA00023242"/>
    </source>
</evidence>
<dbReference type="SUPFAM" id="SSF53098">
    <property type="entry name" value="Ribonuclease H-like"/>
    <property type="match status" value="1"/>
</dbReference>
<evidence type="ECO:0000259" key="6">
    <source>
        <dbReference type="Pfam" id="PF05699"/>
    </source>
</evidence>
<name>A0A914MLQ0_MELIC</name>
<proteinExistence type="predicted"/>
<dbReference type="Pfam" id="PF05699">
    <property type="entry name" value="Dimer_Tnp_hAT"/>
    <property type="match status" value="1"/>
</dbReference>
<dbReference type="InterPro" id="IPR008906">
    <property type="entry name" value="HATC_C_dom"/>
</dbReference>
<evidence type="ECO:0000256" key="2">
    <source>
        <dbReference type="ARBA" id="ARBA00022723"/>
    </source>
</evidence>
<feature type="domain" description="HAT C-terminal dimerisation" evidence="6">
    <location>
        <begin position="137"/>
        <end position="217"/>
    </location>
</feature>
<dbReference type="InterPro" id="IPR052035">
    <property type="entry name" value="ZnF_BED_domain_contain"/>
</dbReference>
<keyword evidence="2" id="KW-0479">Metal-binding</keyword>
<comment type="subcellular location">
    <subcellularLocation>
        <location evidence="1">Nucleus</location>
    </subcellularLocation>
</comment>
<evidence type="ECO:0000313" key="7">
    <source>
        <dbReference type="Proteomes" id="UP000887563"/>
    </source>
</evidence>
<dbReference type="Proteomes" id="UP000887563">
    <property type="component" value="Unplaced"/>
</dbReference>
<keyword evidence="7" id="KW-1185">Reference proteome</keyword>
<sequence length="224" mass="26258">MSHDKSSFWFYFERVGTTVAKCKLEKCTWSVDQGPKKCTNSLQHHLKSKHPDEFSQRQNFLKTQITLNTNYPQITLKKSIEVRWNSCYVMFSTFLKKSNSSAGTSTHIFSELYEDECTAEVRTFSDPDTTFAESVLELDRYFNEKRENLNTNSMEYWHKNSDSFRNLIKIVKKFHSSPPGSIEAERLFSTAGHVVNDLRSRLTGENIDHLLFMHHNLPLYNFIY</sequence>
<protein>
    <submittedName>
        <fullName evidence="8">HAT C-terminal dimerisation domain-containing protein</fullName>
    </submittedName>
</protein>
<keyword evidence="3" id="KW-0863">Zinc-finger</keyword>
<evidence type="ECO:0000256" key="3">
    <source>
        <dbReference type="ARBA" id="ARBA00022771"/>
    </source>
</evidence>
<dbReference type="GO" id="GO:0046983">
    <property type="term" value="F:protein dimerization activity"/>
    <property type="evidence" value="ECO:0007669"/>
    <property type="project" value="InterPro"/>
</dbReference>